<keyword evidence="5" id="KW-1185">Reference proteome</keyword>
<feature type="chain" id="PRO_5001490609" description="Gamma interferon inducible lysosomal thiol reductase" evidence="3">
    <location>
        <begin position="17"/>
        <end position="248"/>
    </location>
</feature>
<reference evidence="5" key="1">
    <citation type="journal article" date="2015" name="Nat. Genet.">
        <title>The genome and transcriptome of the zoonotic hookworm Ancylostoma ceylanicum identify infection-specific gene families.</title>
        <authorList>
            <person name="Schwarz E.M."/>
            <person name="Hu Y."/>
            <person name="Antoshechkin I."/>
            <person name="Miller M.M."/>
            <person name="Sternberg P.W."/>
            <person name="Aroian R.V."/>
        </authorList>
    </citation>
    <scope>NUCLEOTIDE SEQUENCE</scope>
    <source>
        <strain evidence="5">HY135</strain>
    </source>
</reference>
<keyword evidence="2" id="KW-0325">Glycoprotein</keyword>
<evidence type="ECO:0000256" key="3">
    <source>
        <dbReference type="SAM" id="SignalP"/>
    </source>
</evidence>
<dbReference type="OrthoDB" id="958254at2759"/>
<organism evidence="4 5">
    <name type="scientific">Ancylostoma ceylanicum</name>
    <dbReference type="NCBI Taxonomy" id="53326"/>
    <lineage>
        <taxon>Eukaryota</taxon>
        <taxon>Metazoa</taxon>
        <taxon>Ecdysozoa</taxon>
        <taxon>Nematoda</taxon>
        <taxon>Chromadorea</taxon>
        <taxon>Rhabditida</taxon>
        <taxon>Rhabditina</taxon>
        <taxon>Rhabditomorpha</taxon>
        <taxon>Strongyloidea</taxon>
        <taxon>Ancylostomatidae</taxon>
        <taxon>Ancylostomatinae</taxon>
        <taxon>Ancylostoma</taxon>
    </lineage>
</organism>
<dbReference type="EMBL" id="JARK01001347">
    <property type="protein sequence ID" value="EYC26170.1"/>
    <property type="molecule type" value="Genomic_DNA"/>
</dbReference>
<proteinExistence type="inferred from homology"/>
<dbReference type="Pfam" id="PF03227">
    <property type="entry name" value="GILT"/>
    <property type="match status" value="1"/>
</dbReference>
<dbReference type="InterPro" id="IPR004911">
    <property type="entry name" value="Interferon-induced_GILT"/>
</dbReference>
<evidence type="ECO:0000313" key="5">
    <source>
        <dbReference type="Proteomes" id="UP000024635"/>
    </source>
</evidence>
<comment type="similarity">
    <text evidence="1">Belongs to the GILT family.</text>
</comment>
<evidence type="ECO:0000256" key="2">
    <source>
        <dbReference type="ARBA" id="ARBA00023180"/>
    </source>
</evidence>
<dbReference type="PANTHER" id="PTHR13234">
    <property type="entry name" value="GAMMA-INTERFERON INDUCIBLE LYSOSOMAL THIOL REDUCTASE GILT"/>
    <property type="match status" value="1"/>
</dbReference>
<name>A0A016VFI5_9BILA</name>
<evidence type="ECO:0008006" key="6">
    <source>
        <dbReference type="Google" id="ProtNLM"/>
    </source>
</evidence>
<dbReference type="GO" id="GO:0016671">
    <property type="term" value="F:oxidoreductase activity, acting on a sulfur group of donors, disulfide as acceptor"/>
    <property type="evidence" value="ECO:0007669"/>
    <property type="project" value="InterPro"/>
</dbReference>
<dbReference type="Proteomes" id="UP000024635">
    <property type="component" value="Unassembled WGS sequence"/>
</dbReference>
<gene>
    <name evidence="4" type="primary">Acey_s0011.g1596</name>
    <name evidence="4" type="ORF">Y032_0011g1596</name>
</gene>
<evidence type="ECO:0000256" key="1">
    <source>
        <dbReference type="ARBA" id="ARBA00005679"/>
    </source>
</evidence>
<evidence type="ECO:0000313" key="4">
    <source>
        <dbReference type="EMBL" id="EYC26170.1"/>
    </source>
</evidence>
<dbReference type="AlphaFoldDB" id="A0A016VFI5"/>
<sequence>MLFFVPLVLIPVITNGGSIRPSIPPTVGGNAIYDPVENEVVVDVVGESKCPDTTRFIFNQLLPAFKKFWSRLRINYHPYGPFKYTACSKNQNGGTECTCQHGPDECRKNALQACVIDALPEAGDYMDIVACIQGPHSFNNSIENCILSGPFGGRLNQNKIVQCATGDKGMILMDQHGASVRQFAQNVNWVSSHELINWLSDFLRRDWFQVPWISIEGLRIPAAEKHLEEVLCYQYFQPQPIECQTLRA</sequence>
<accession>A0A016VFI5</accession>
<protein>
    <recommendedName>
        <fullName evidence="6">Gamma interferon inducible lysosomal thiol reductase</fullName>
    </recommendedName>
</protein>
<keyword evidence="3" id="KW-0732">Signal</keyword>
<comment type="caution">
    <text evidence="4">The sequence shown here is derived from an EMBL/GenBank/DDBJ whole genome shotgun (WGS) entry which is preliminary data.</text>
</comment>
<feature type="signal peptide" evidence="3">
    <location>
        <begin position="1"/>
        <end position="16"/>
    </location>
</feature>
<dbReference type="STRING" id="53326.A0A016VFI5"/>
<dbReference type="PANTHER" id="PTHR13234:SF70">
    <property type="entry name" value="GILT-LIKE PROTEIN C02D5.2"/>
    <property type="match status" value="1"/>
</dbReference>